<dbReference type="GO" id="GO:0005634">
    <property type="term" value="C:nucleus"/>
    <property type="evidence" value="ECO:0007669"/>
    <property type="project" value="UniProtKB-SubCell"/>
</dbReference>
<keyword evidence="6" id="KW-0539">Nucleus</keyword>
<evidence type="ECO:0000313" key="10">
    <source>
        <dbReference type="RefSeq" id="XP_032810594.1"/>
    </source>
</evidence>
<dbReference type="GO" id="GO:0000978">
    <property type="term" value="F:RNA polymerase II cis-regulatory region sequence-specific DNA binding"/>
    <property type="evidence" value="ECO:0007669"/>
    <property type="project" value="TreeGrafter"/>
</dbReference>
<evidence type="ECO:0000256" key="3">
    <source>
        <dbReference type="ARBA" id="ARBA00022737"/>
    </source>
</evidence>
<dbReference type="GO" id="GO:0008270">
    <property type="term" value="F:zinc ion binding"/>
    <property type="evidence" value="ECO:0007669"/>
    <property type="project" value="UniProtKB-KW"/>
</dbReference>
<dbReference type="Proteomes" id="UP001318040">
    <property type="component" value="Chromosome 1"/>
</dbReference>
<dbReference type="FunFam" id="3.30.160.60:FF:001498">
    <property type="entry name" value="Zinc finger protein 404"/>
    <property type="match status" value="1"/>
</dbReference>
<accession>A0AAJ7T3Q4</accession>
<protein>
    <submittedName>
        <fullName evidence="10">Zinc finger protein 358-like isoform X1</fullName>
    </submittedName>
</protein>
<dbReference type="Gene3D" id="3.30.160.60">
    <property type="entry name" value="Classic Zinc Finger"/>
    <property type="match status" value="4"/>
</dbReference>
<evidence type="ECO:0000256" key="4">
    <source>
        <dbReference type="ARBA" id="ARBA00022771"/>
    </source>
</evidence>
<dbReference type="InterPro" id="IPR013087">
    <property type="entry name" value="Znf_C2H2_type"/>
</dbReference>
<dbReference type="PROSITE" id="PS00028">
    <property type="entry name" value="ZINC_FINGER_C2H2_1"/>
    <property type="match status" value="4"/>
</dbReference>
<evidence type="ECO:0000313" key="9">
    <source>
        <dbReference type="Proteomes" id="UP001318040"/>
    </source>
</evidence>
<proteinExistence type="predicted"/>
<dbReference type="SMART" id="SM00355">
    <property type="entry name" value="ZnF_C2H2"/>
    <property type="match status" value="5"/>
</dbReference>
<feature type="domain" description="C2H2-type" evidence="8">
    <location>
        <begin position="465"/>
        <end position="487"/>
    </location>
</feature>
<dbReference type="KEGG" id="pmrn:116942597"/>
<dbReference type="PANTHER" id="PTHR23235">
    <property type="entry name" value="KRUEPPEL-LIKE TRANSCRIPTION FACTOR"/>
    <property type="match status" value="1"/>
</dbReference>
<gene>
    <name evidence="10" type="primary">LOC116942597</name>
</gene>
<reference evidence="10" key="1">
    <citation type="submission" date="2025-08" db="UniProtKB">
        <authorList>
            <consortium name="RefSeq"/>
        </authorList>
    </citation>
    <scope>IDENTIFICATION</scope>
    <source>
        <tissue evidence="10">Sperm</tissue>
    </source>
</reference>
<dbReference type="PANTHER" id="PTHR23235:SF120">
    <property type="entry name" value="KRUPPEL-LIKE FACTOR 15"/>
    <property type="match status" value="1"/>
</dbReference>
<dbReference type="InterPro" id="IPR036236">
    <property type="entry name" value="Znf_C2H2_sf"/>
</dbReference>
<dbReference type="AlphaFoldDB" id="A0AAJ7T3Q4"/>
<comment type="subcellular location">
    <subcellularLocation>
        <location evidence="1">Nucleus</location>
    </subcellularLocation>
</comment>
<evidence type="ECO:0000259" key="8">
    <source>
        <dbReference type="PROSITE" id="PS50157"/>
    </source>
</evidence>
<evidence type="ECO:0000256" key="6">
    <source>
        <dbReference type="ARBA" id="ARBA00023242"/>
    </source>
</evidence>
<keyword evidence="5" id="KW-0862">Zinc</keyword>
<dbReference type="FunFam" id="3.30.160.60:FF:000624">
    <property type="entry name" value="zinc finger protein 697"/>
    <property type="match status" value="1"/>
</dbReference>
<dbReference type="Pfam" id="PF00096">
    <property type="entry name" value="zf-C2H2"/>
    <property type="match status" value="4"/>
</dbReference>
<dbReference type="FunFam" id="3.30.160.60:FF:000446">
    <property type="entry name" value="Zinc finger protein"/>
    <property type="match status" value="1"/>
</dbReference>
<dbReference type="GO" id="GO:0000981">
    <property type="term" value="F:DNA-binding transcription factor activity, RNA polymerase II-specific"/>
    <property type="evidence" value="ECO:0007669"/>
    <property type="project" value="TreeGrafter"/>
</dbReference>
<feature type="domain" description="C2H2-type" evidence="8">
    <location>
        <begin position="409"/>
        <end position="436"/>
    </location>
</feature>
<keyword evidence="3" id="KW-0677">Repeat</keyword>
<dbReference type="SUPFAM" id="SSF57667">
    <property type="entry name" value="beta-beta-alpha zinc fingers"/>
    <property type="match status" value="2"/>
</dbReference>
<keyword evidence="2" id="KW-0479">Metal-binding</keyword>
<evidence type="ECO:0000256" key="1">
    <source>
        <dbReference type="ARBA" id="ARBA00004123"/>
    </source>
</evidence>
<dbReference type="RefSeq" id="XP_032810594.1">
    <property type="nucleotide sequence ID" value="XM_032954703.1"/>
</dbReference>
<evidence type="ECO:0000256" key="2">
    <source>
        <dbReference type="ARBA" id="ARBA00022723"/>
    </source>
</evidence>
<feature type="domain" description="C2H2-type" evidence="8">
    <location>
        <begin position="381"/>
        <end position="408"/>
    </location>
</feature>
<evidence type="ECO:0000256" key="7">
    <source>
        <dbReference type="PROSITE-ProRule" id="PRU00042"/>
    </source>
</evidence>
<sequence length="505" mass="54316">MSNFSVIHRDKRNDPLHIPIRMACMVAAPVLEPSGDFPAWLETQGVNAEVARAMDSELGIRDYGVLRACVGDGLVRAELLATARDRLPFGFYAVLRQVVKALQGTEPHDAGTSHWDAAAAAAATATIATSSAGDVTLGGLVDVLLALFSGLSRELLVCAKKLGVVDSGNVTVTSHSATDDTSPNNMMNDVDHHVEYEEAGETTIQDMEDSSPNLTMKEVKNEPYGDNETETQYPEAGDFIHSHSVPDLKREKIGDEPLVGAHEGISVQHLASVQGDADISAISPGINHTLHPLAEVAGIHNSVPDVPSNAGHGPSAAGPPAPGRMPFICRLCGRNYARASILRHHRCPRWRHRLGDARLERPPAVLPPQTDLLGHAKDKPFSCDACGKRFSSNSNLCSHRRVHTGEKPYRCPVCDKSFSQSGTLKNHMNTHMGEKPHRCDVCDKRFTRVSNLNVHRRVHTGERPYCCTTCGEGFSQGAKLKAHMLTHGTVGSSGSGSESGVAAET</sequence>
<keyword evidence="9" id="KW-1185">Reference proteome</keyword>
<feature type="domain" description="C2H2-type" evidence="8">
    <location>
        <begin position="327"/>
        <end position="352"/>
    </location>
</feature>
<dbReference type="FunFam" id="3.30.160.60:FF:001963">
    <property type="entry name" value="Replication initiator 1"/>
    <property type="match status" value="1"/>
</dbReference>
<keyword evidence="4 7" id="KW-0863">Zinc-finger</keyword>
<dbReference type="PROSITE" id="PS50157">
    <property type="entry name" value="ZINC_FINGER_C2H2_2"/>
    <property type="match status" value="5"/>
</dbReference>
<evidence type="ECO:0000256" key="5">
    <source>
        <dbReference type="ARBA" id="ARBA00022833"/>
    </source>
</evidence>
<name>A0AAJ7T3Q4_PETMA</name>
<organism evidence="9 10">
    <name type="scientific">Petromyzon marinus</name>
    <name type="common">Sea lamprey</name>
    <dbReference type="NCBI Taxonomy" id="7757"/>
    <lineage>
        <taxon>Eukaryota</taxon>
        <taxon>Metazoa</taxon>
        <taxon>Chordata</taxon>
        <taxon>Craniata</taxon>
        <taxon>Vertebrata</taxon>
        <taxon>Cyclostomata</taxon>
        <taxon>Hyperoartia</taxon>
        <taxon>Petromyzontiformes</taxon>
        <taxon>Petromyzontidae</taxon>
        <taxon>Petromyzon</taxon>
    </lineage>
</organism>
<feature type="domain" description="C2H2-type" evidence="8">
    <location>
        <begin position="437"/>
        <end position="464"/>
    </location>
</feature>